<keyword evidence="3" id="KW-1185">Reference proteome</keyword>
<dbReference type="InterPro" id="IPR032675">
    <property type="entry name" value="LRR_dom_sf"/>
</dbReference>
<dbReference type="RefSeq" id="XP_001324939.1">
    <property type="nucleotide sequence ID" value="XM_001324904.1"/>
</dbReference>
<proteinExistence type="predicted"/>
<dbReference type="AlphaFoldDB" id="A2E3S8"/>
<dbReference type="VEuPathDB" id="TrichDB:TVAG_117380"/>
<name>A2E3S8_TRIV3</name>
<dbReference type="EMBL" id="DS113297">
    <property type="protein sequence ID" value="EAY12716.1"/>
    <property type="molecule type" value="Genomic_DNA"/>
</dbReference>
<dbReference type="SUPFAM" id="SSF52047">
    <property type="entry name" value="RNI-like"/>
    <property type="match status" value="1"/>
</dbReference>
<organism evidence="2 3">
    <name type="scientific">Trichomonas vaginalis (strain ATCC PRA-98 / G3)</name>
    <dbReference type="NCBI Taxonomy" id="412133"/>
    <lineage>
        <taxon>Eukaryota</taxon>
        <taxon>Metamonada</taxon>
        <taxon>Parabasalia</taxon>
        <taxon>Trichomonadida</taxon>
        <taxon>Trichomonadidae</taxon>
        <taxon>Trichomonas</taxon>
    </lineage>
</organism>
<evidence type="ECO:0000256" key="1">
    <source>
        <dbReference type="SAM" id="MobiDB-lite"/>
    </source>
</evidence>
<sequence length="319" mass="35629">MLDRDTLRALSGNSQDPGRYHFDLSKINKQENRPFFNTLQKFAIKNIVSLGFSAEELKKAESKAVAGNALPPEVSNSIAVAHKKTYIKNIVTLIQYLLKEGRITNIHEIVLNALPLTQDQITELAISYSTSNLESIVFQNIPLGDGGLNTILAYLDPNRIKAVTFHRCNLSPAATSKILTFISKRTSDQGIKEFNVSKVEFSQEDRNRIAEALKNQGQADAPTNDSQRKASPSKSSPRKSSPKKKQPTLSPEGQELQKLREENAALREQLKNLRDTVDAVQYNENVFVVGKGAEEFIKFLNTVESKIAKLEEKKSFNDI</sequence>
<dbReference type="Proteomes" id="UP000001542">
    <property type="component" value="Unassembled WGS sequence"/>
</dbReference>
<feature type="compositionally biased region" description="Basic residues" evidence="1">
    <location>
        <begin position="236"/>
        <end position="246"/>
    </location>
</feature>
<protein>
    <submittedName>
        <fullName evidence="2">Uncharacterized protein</fullName>
    </submittedName>
</protein>
<reference evidence="2" key="2">
    <citation type="journal article" date="2007" name="Science">
        <title>Draft genome sequence of the sexually transmitted pathogen Trichomonas vaginalis.</title>
        <authorList>
            <person name="Carlton J.M."/>
            <person name="Hirt R.P."/>
            <person name="Silva J.C."/>
            <person name="Delcher A.L."/>
            <person name="Schatz M."/>
            <person name="Zhao Q."/>
            <person name="Wortman J.R."/>
            <person name="Bidwell S.L."/>
            <person name="Alsmark U.C.M."/>
            <person name="Besteiro S."/>
            <person name="Sicheritz-Ponten T."/>
            <person name="Noel C.J."/>
            <person name="Dacks J.B."/>
            <person name="Foster P.G."/>
            <person name="Simillion C."/>
            <person name="Van de Peer Y."/>
            <person name="Miranda-Saavedra D."/>
            <person name="Barton G.J."/>
            <person name="Westrop G.D."/>
            <person name="Mueller S."/>
            <person name="Dessi D."/>
            <person name="Fiori P.L."/>
            <person name="Ren Q."/>
            <person name="Paulsen I."/>
            <person name="Zhang H."/>
            <person name="Bastida-Corcuera F.D."/>
            <person name="Simoes-Barbosa A."/>
            <person name="Brown M.T."/>
            <person name="Hayes R.D."/>
            <person name="Mukherjee M."/>
            <person name="Okumura C.Y."/>
            <person name="Schneider R."/>
            <person name="Smith A.J."/>
            <person name="Vanacova S."/>
            <person name="Villalvazo M."/>
            <person name="Haas B.J."/>
            <person name="Pertea M."/>
            <person name="Feldblyum T.V."/>
            <person name="Utterback T.R."/>
            <person name="Shu C.L."/>
            <person name="Osoegawa K."/>
            <person name="de Jong P.J."/>
            <person name="Hrdy I."/>
            <person name="Horvathova L."/>
            <person name="Zubacova Z."/>
            <person name="Dolezal P."/>
            <person name="Malik S.B."/>
            <person name="Logsdon J.M. Jr."/>
            <person name="Henze K."/>
            <person name="Gupta A."/>
            <person name="Wang C.C."/>
            <person name="Dunne R.L."/>
            <person name="Upcroft J.A."/>
            <person name="Upcroft P."/>
            <person name="White O."/>
            <person name="Salzberg S.L."/>
            <person name="Tang P."/>
            <person name="Chiu C.-H."/>
            <person name="Lee Y.-S."/>
            <person name="Embley T.M."/>
            <person name="Coombs G.H."/>
            <person name="Mottram J.C."/>
            <person name="Tachezy J."/>
            <person name="Fraser-Liggett C.M."/>
            <person name="Johnson P.J."/>
        </authorList>
    </citation>
    <scope>NUCLEOTIDE SEQUENCE [LARGE SCALE GENOMIC DNA]</scope>
    <source>
        <strain evidence="2">G3</strain>
    </source>
</reference>
<dbReference type="VEuPathDB" id="TrichDB:TVAGG3_0507330"/>
<evidence type="ECO:0000313" key="3">
    <source>
        <dbReference type="Proteomes" id="UP000001542"/>
    </source>
</evidence>
<accession>A2E3S8</accession>
<dbReference type="Gene3D" id="3.80.10.10">
    <property type="entry name" value="Ribonuclease Inhibitor"/>
    <property type="match status" value="1"/>
</dbReference>
<feature type="region of interest" description="Disordered" evidence="1">
    <location>
        <begin position="214"/>
        <end position="256"/>
    </location>
</feature>
<dbReference type="SMR" id="A2E3S8"/>
<feature type="compositionally biased region" description="Polar residues" evidence="1">
    <location>
        <begin position="215"/>
        <end position="225"/>
    </location>
</feature>
<dbReference type="KEGG" id="tva:4770684"/>
<dbReference type="InParanoid" id="A2E3S8"/>
<evidence type="ECO:0000313" key="2">
    <source>
        <dbReference type="EMBL" id="EAY12716.1"/>
    </source>
</evidence>
<gene>
    <name evidence="2" type="ORF">TVAG_117380</name>
</gene>
<reference evidence="2" key="1">
    <citation type="submission" date="2006-10" db="EMBL/GenBank/DDBJ databases">
        <authorList>
            <person name="Amadeo P."/>
            <person name="Zhao Q."/>
            <person name="Wortman J."/>
            <person name="Fraser-Liggett C."/>
            <person name="Carlton J."/>
        </authorList>
    </citation>
    <scope>NUCLEOTIDE SEQUENCE</scope>
    <source>
        <strain evidence="2">G3</strain>
    </source>
</reference>